<evidence type="ECO:0000256" key="1">
    <source>
        <dbReference type="SAM" id="SignalP"/>
    </source>
</evidence>
<sequence length="389" mass="43132">MVPGRSALIQILVALTLASASPGHCSRPNPATAISLLQQHFSTNAHQQLHVALAAVVPYGVLANSQWRDGLAVMAYSAQKAARKSEHRTTLLALLPDTIDRKEEEREVLAKIGMKAVFVPIPVPLKEVKTDFAREELKKVLGVFEQLKYYGAGLTEYDRVVILDGDTMWLSPIDELFNYDGTAKLQGIYDHELDVPDSAFPPLNTGFLVFTPDKRDFDTINDVVREGDFRPGTGWEGSKTGWTYGTGSQGVLSFYYNQVQPGVKGHSEALPQKGKDLPGMPFTQQPPTSRFRPLDRSVYNVIDTKPLNRSLSAHDADASRVKLFHFTGGCVKPWQCSGTSTKICEEMTERWWAFRAELAAKWGGSAERCEAYGEYKVLPLPEKPESESV</sequence>
<protein>
    <recommendedName>
        <fullName evidence="3">Hexosyltransferase</fullName>
    </recommendedName>
</protein>
<dbReference type="InterPro" id="IPR050587">
    <property type="entry name" value="GNT1/Glycosyltrans_8"/>
</dbReference>
<proteinExistence type="predicted"/>
<dbReference type="SUPFAM" id="SSF53448">
    <property type="entry name" value="Nucleotide-diphospho-sugar transferases"/>
    <property type="match status" value="1"/>
</dbReference>
<evidence type="ECO:0000313" key="2">
    <source>
        <dbReference type="EMBL" id="CAD9149349.1"/>
    </source>
</evidence>
<organism evidence="2">
    <name type="scientific">Alexandrium catenella</name>
    <name type="common">Red tide dinoflagellate</name>
    <name type="synonym">Gonyaulax catenella</name>
    <dbReference type="NCBI Taxonomy" id="2925"/>
    <lineage>
        <taxon>Eukaryota</taxon>
        <taxon>Sar</taxon>
        <taxon>Alveolata</taxon>
        <taxon>Dinophyceae</taxon>
        <taxon>Gonyaulacales</taxon>
        <taxon>Pyrocystaceae</taxon>
        <taxon>Alexandrium</taxon>
    </lineage>
</organism>
<name>A0A7S1W540_ALECA</name>
<dbReference type="PANTHER" id="PTHR11183">
    <property type="entry name" value="GLYCOGENIN SUBFAMILY MEMBER"/>
    <property type="match status" value="1"/>
</dbReference>
<accession>A0A7S1W540</accession>
<reference evidence="2" key="1">
    <citation type="submission" date="2021-01" db="EMBL/GenBank/DDBJ databases">
        <authorList>
            <person name="Corre E."/>
            <person name="Pelletier E."/>
            <person name="Niang G."/>
            <person name="Scheremetjew M."/>
            <person name="Finn R."/>
            <person name="Kale V."/>
            <person name="Holt S."/>
            <person name="Cochrane G."/>
            <person name="Meng A."/>
            <person name="Brown T."/>
            <person name="Cohen L."/>
        </authorList>
    </citation>
    <scope>NUCLEOTIDE SEQUENCE</scope>
    <source>
        <strain evidence="2">OF101</strain>
    </source>
</reference>
<keyword evidence="1" id="KW-0732">Signal</keyword>
<dbReference type="Gene3D" id="3.90.550.10">
    <property type="entry name" value="Spore Coat Polysaccharide Biosynthesis Protein SpsA, Chain A"/>
    <property type="match status" value="1"/>
</dbReference>
<feature type="signal peptide" evidence="1">
    <location>
        <begin position="1"/>
        <end position="20"/>
    </location>
</feature>
<evidence type="ECO:0008006" key="3">
    <source>
        <dbReference type="Google" id="ProtNLM"/>
    </source>
</evidence>
<feature type="chain" id="PRO_5031403363" description="Hexosyltransferase" evidence="1">
    <location>
        <begin position="21"/>
        <end position="389"/>
    </location>
</feature>
<dbReference type="EMBL" id="HBGE01051355">
    <property type="protein sequence ID" value="CAD9149349.1"/>
    <property type="molecule type" value="Transcribed_RNA"/>
</dbReference>
<dbReference type="InterPro" id="IPR029044">
    <property type="entry name" value="Nucleotide-diphossugar_trans"/>
</dbReference>
<gene>
    <name evidence="2" type="ORF">ACAT0790_LOCUS30994</name>
</gene>
<dbReference type="AlphaFoldDB" id="A0A7S1W540"/>